<dbReference type="EnsemblMetazoa" id="SSS_6780s_mrna">
    <property type="protein sequence ID" value="KAF7494086.1"/>
    <property type="gene ID" value="SSS_6780"/>
</dbReference>
<protein>
    <submittedName>
        <fullName evidence="1 2">Uncharacterized protein</fullName>
    </submittedName>
</protein>
<reference evidence="3" key="1">
    <citation type="journal article" date="2020" name="PLoS Negl. Trop. Dis.">
        <title>High-quality nuclear genome for Sarcoptes scabiei-A critical resource for a neglected parasite.</title>
        <authorList>
            <person name="Korhonen P.K."/>
            <person name="Gasser R.B."/>
            <person name="Ma G."/>
            <person name="Wang T."/>
            <person name="Stroehlein A.J."/>
            <person name="Young N.D."/>
            <person name="Ang C.S."/>
            <person name="Fernando D.D."/>
            <person name="Lu H.C."/>
            <person name="Taylor S."/>
            <person name="Reynolds S.L."/>
            <person name="Mofiz E."/>
            <person name="Najaraj S.H."/>
            <person name="Gowda H."/>
            <person name="Madugundu A."/>
            <person name="Renuse S."/>
            <person name="Holt D."/>
            <person name="Pandey A."/>
            <person name="Papenfuss A.T."/>
            <person name="Fischer K."/>
        </authorList>
    </citation>
    <scope>NUCLEOTIDE SEQUENCE [LARGE SCALE GENOMIC DNA]</scope>
</reference>
<evidence type="ECO:0000313" key="1">
    <source>
        <dbReference type="EMBL" id="KAF7494086.1"/>
    </source>
</evidence>
<dbReference type="AlphaFoldDB" id="A0A834VEP1"/>
<sequence length="60" mass="6807">MVLAQESTEGSGERNVGFVTTEEKSVLKCWKCSRPDHELGDIKVRCDLCMPDQNFLRESC</sequence>
<proteinExistence type="predicted"/>
<name>A0A834VEP1_SARSC</name>
<evidence type="ECO:0000313" key="3">
    <source>
        <dbReference type="Proteomes" id="UP000070412"/>
    </source>
</evidence>
<reference evidence="2" key="3">
    <citation type="submission" date="2022-06" db="UniProtKB">
        <authorList>
            <consortium name="EnsemblMetazoa"/>
        </authorList>
    </citation>
    <scope>IDENTIFICATION</scope>
</reference>
<keyword evidence="3" id="KW-1185">Reference proteome</keyword>
<organism evidence="1">
    <name type="scientific">Sarcoptes scabiei</name>
    <name type="common">Itch mite</name>
    <name type="synonym">Acarus scabiei</name>
    <dbReference type="NCBI Taxonomy" id="52283"/>
    <lineage>
        <taxon>Eukaryota</taxon>
        <taxon>Metazoa</taxon>
        <taxon>Ecdysozoa</taxon>
        <taxon>Arthropoda</taxon>
        <taxon>Chelicerata</taxon>
        <taxon>Arachnida</taxon>
        <taxon>Acari</taxon>
        <taxon>Acariformes</taxon>
        <taxon>Sarcoptiformes</taxon>
        <taxon>Astigmata</taxon>
        <taxon>Psoroptidia</taxon>
        <taxon>Sarcoptoidea</taxon>
        <taxon>Sarcoptidae</taxon>
        <taxon>Sarcoptinae</taxon>
        <taxon>Sarcoptes</taxon>
    </lineage>
</organism>
<gene>
    <name evidence="1" type="ORF">SSS_6780</name>
</gene>
<reference evidence="1" key="2">
    <citation type="submission" date="2020-01" db="EMBL/GenBank/DDBJ databases">
        <authorList>
            <person name="Korhonen P.K.K."/>
            <person name="Guangxu M.G."/>
            <person name="Wang T.W."/>
            <person name="Stroehlein A.J.S."/>
            <person name="Young N.D."/>
            <person name="Ang C.-S.A."/>
            <person name="Fernando D.W.F."/>
            <person name="Lu H.L."/>
            <person name="Taylor S.T."/>
            <person name="Ehtesham M.E.M."/>
            <person name="Najaraj S.H.N."/>
            <person name="Harsha G.H.G."/>
            <person name="Madugundu A.M."/>
            <person name="Renuse S.R."/>
            <person name="Holt D.H."/>
            <person name="Pandey A.P."/>
            <person name="Papenfuss A.P."/>
            <person name="Gasser R.B.G."/>
            <person name="Fischer K.F."/>
        </authorList>
    </citation>
    <scope>NUCLEOTIDE SEQUENCE</scope>
    <source>
        <strain evidence="1">SSS_KF_BRIS2020</strain>
    </source>
</reference>
<evidence type="ECO:0000313" key="2">
    <source>
        <dbReference type="EnsemblMetazoa" id="KAF7494086.1"/>
    </source>
</evidence>
<dbReference type="EMBL" id="WVUK01000054">
    <property type="protein sequence ID" value="KAF7494086.1"/>
    <property type="molecule type" value="Genomic_DNA"/>
</dbReference>
<dbReference type="Proteomes" id="UP000070412">
    <property type="component" value="Unassembled WGS sequence"/>
</dbReference>
<accession>A0A834VEP1</accession>